<keyword evidence="7" id="KW-1015">Disulfide bond</keyword>
<dbReference type="Ensembl" id="ENSCPVT00000008094.2">
    <property type="protein sequence ID" value="ENSCPVP00000007798.2"/>
    <property type="gene ID" value="ENSCPVG00000005671.2"/>
</dbReference>
<accession>A0A8C3MKU8</accession>
<dbReference type="InterPro" id="IPR007110">
    <property type="entry name" value="Ig-like_dom"/>
</dbReference>
<accession>A0A8U8BVY0</accession>
<dbReference type="Pfam" id="PF07686">
    <property type="entry name" value="V-set"/>
    <property type="match status" value="4"/>
</dbReference>
<dbReference type="CDD" id="cd00099">
    <property type="entry name" value="IgV"/>
    <property type="match status" value="2"/>
</dbReference>
<dbReference type="InterPro" id="IPR013106">
    <property type="entry name" value="Ig_V-set"/>
</dbReference>
<evidence type="ECO:0000256" key="4">
    <source>
        <dbReference type="ARBA" id="ARBA00022737"/>
    </source>
</evidence>
<dbReference type="PANTHER" id="PTHR12207">
    <property type="entry name" value="V-SET AND TRANSMEMBRANE DOMAIN-CONTAINING PROTEIN"/>
    <property type="match status" value="1"/>
</dbReference>
<keyword evidence="4" id="KW-0677">Repeat</keyword>
<evidence type="ECO:0000256" key="1">
    <source>
        <dbReference type="ARBA" id="ARBA00004479"/>
    </source>
</evidence>
<dbReference type="PROSITE" id="PS50835">
    <property type="entry name" value="IG_LIKE"/>
    <property type="match status" value="7"/>
</dbReference>
<protein>
    <submittedName>
        <fullName evidence="9">Uncharacterized protein</fullName>
    </submittedName>
</protein>
<evidence type="ECO:0000256" key="7">
    <source>
        <dbReference type="ARBA" id="ARBA00023157"/>
    </source>
</evidence>
<dbReference type="SMART" id="SM00409">
    <property type="entry name" value="IG"/>
    <property type="match status" value="7"/>
</dbReference>
<evidence type="ECO:0000313" key="10">
    <source>
        <dbReference type="Proteomes" id="UP000694382"/>
    </source>
</evidence>
<keyword evidence="10" id="KW-1185">Reference proteome</keyword>
<keyword evidence="8" id="KW-0393">Immunoglobulin domain</keyword>
<dbReference type="Proteomes" id="UP000694382">
    <property type="component" value="Chromosome 1"/>
</dbReference>
<organism evidence="9 10">
    <name type="scientific">Geospiza parvula</name>
    <name type="common">Small tree-finch</name>
    <name type="synonym">Camarhynchus parvulus</name>
    <dbReference type="NCBI Taxonomy" id="87175"/>
    <lineage>
        <taxon>Eukaryota</taxon>
        <taxon>Metazoa</taxon>
        <taxon>Chordata</taxon>
        <taxon>Craniata</taxon>
        <taxon>Vertebrata</taxon>
        <taxon>Euteleostomi</taxon>
        <taxon>Archelosauria</taxon>
        <taxon>Archosauria</taxon>
        <taxon>Dinosauria</taxon>
        <taxon>Saurischia</taxon>
        <taxon>Theropoda</taxon>
        <taxon>Coelurosauria</taxon>
        <taxon>Aves</taxon>
        <taxon>Neognathae</taxon>
        <taxon>Neoaves</taxon>
        <taxon>Telluraves</taxon>
        <taxon>Australaves</taxon>
        <taxon>Passeriformes</taxon>
        <taxon>Thraupidae</taxon>
        <taxon>Camarhynchus</taxon>
    </lineage>
</organism>
<evidence type="ECO:0000313" key="9">
    <source>
        <dbReference type="Ensembl" id="ENSCPVP00000007798.2"/>
    </source>
</evidence>
<evidence type="ECO:0000256" key="3">
    <source>
        <dbReference type="ARBA" id="ARBA00022729"/>
    </source>
</evidence>
<evidence type="ECO:0000256" key="2">
    <source>
        <dbReference type="ARBA" id="ARBA00022692"/>
    </source>
</evidence>
<dbReference type="GO" id="GO:0016020">
    <property type="term" value="C:membrane"/>
    <property type="evidence" value="ECO:0007669"/>
    <property type="project" value="UniProtKB-SubCell"/>
</dbReference>
<dbReference type="FunFam" id="2.60.40.10:FF:000491">
    <property type="entry name" value="Immunoglobulin superfamily, member 3"/>
    <property type="match status" value="1"/>
</dbReference>
<dbReference type="SUPFAM" id="SSF48726">
    <property type="entry name" value="Immunoglobulin"/>
    <property type="match status" value="7"/>
</dbReference>
<reference evidence="9" key="1">
    <citation type="submission" date="2020-02" db="EMBL/GenBank/DDBJ databases">
        <authorList>
            <person name="Enbody D E."/>
            <person name="Pettersson E M."/>
        </authorList>
    </citation>
    <scope>NUCLEOTIDE SEQUENCE [LARGE SCALE GENOMIC DNA]</scope>
</reference>
<dbReference type="InterPro" id="IPR003598">
    <property type="entry name" value="Ig_sub2"/>
</dbReference>
<reference evidence="9" key="2">
    <citation type="submission" date="2025-08" db="UniProtKB">
        <authorList>
            <consortium name="Ensembl"/>
        </authorList>
    </citation>
    <scope>IDENTIFICATION</scope>
</reference>
<evidence type="ECO:0000256" key="5">
    <source>
        <dbReference type="ARBA" id="ARBA00022989"/>
    </source>
</evidence>
<evidence type="ECO:0000256" key="6">
    <source>
        <dbReference type="ARBA" id="ARBA00023136"/>
    </source>
</evidence>
<keyword evidence="6" id="KW-0472">Membrane</keyword>
<name>A0A8C3MKU8_GEOPR</name>
<dbReference type="Gene3D" id="2.60.40.10">
    <property type="entry name" value="Immunoglobulins"/>
    <property type="match status" value="7"/>
</dbReference>
<reference evidence="9" key="3">
    <citation type="submission" date="2025-09" db="UniProtKB">
        <authorList>
            <consortium name="Ensembl"/>
        </authorList>
    </citation>
    <scope>IDENTIFICATION</scope>
</reference>
<dbReference type="InterPro" id="IPR036179">
    <property type="entry name" value="Ig-like_dom_sf"/>
</dbReference>
<dbReference type="PANTHER" id="PTHR12207:SF32">
    <property type="entry name" value="IG-LIKE DOMAIN-CONTAINING PROTEIN"/>
    <property type="match status" value="1"/>
</dbReference>
<dbReference type="SMART" id="SM00406">
    <property type="entry name" value="IGv"/>
    <property type="match status" value="7"/>
</dbReference>
<dbReference type="AlphaFoldDB" id="A0A8C3MKU8"/>
<dbReference type="InterPro" id="IPR051102">
    <property type="entry name" value="IgSF_V-set/TM_domain"/>
</dbReference>
<dbReference type="SMART" id="SM00408">
    <property type="entry name" value="IGc2"/>
    <property type="match status" value="3"/>
</dbReference>
<dbReference type="InterPro" id="IPR013783">
    <property type="entry name" value="Ig-like_fold"/>
</dbReference>
<keyword evidence="3" id="KW-0732">Signal</keyword>
<comment type="subcellular location">
    <subcellularLocation>
        <location evidence="1">Membrane</location>
        <topology evidence="1">Single-pass type I membrane protein</topology>
    </subcellularLocation>
</comment>
<keyword evidence="2" id="KW-0812">Transmembrane</keyword>
<keyword evidence="5" id="KW-1133">Transmembrane helix</keyword>
<proteinExistence type="predicted"/>
<sequence length="977" mass="107456">MVLWALSWTPRVAGDKKVQGSVVTGLVPVTAPLQTLCVLAGLTDAQRLVTVQEGPLYRVRGSHITLWCKVSGYQGPAEQNFQWSIYLPSAPEREVQIVSTVDPSFPYAIYTQRVRGRGIFVERLQGDAVLLHITELQERDAGQYECHTPNTDERYFGSYSAKTNLTVIPDTLSASMAPQALSHMEGDVVELTCEVSKATAQHTHLSVGWYLLQGAGEQPAKEILTLSKDFILKPGPSYEQRFLEGDVQLNKVGNTTYKLVIRGVKPSDQGQLYCEAAEWIEDPDKTWKDISRKQTQRTRLAVLNKDLSVDLTATEPSLSEGDTLQLSCVVEAPKSSNFKVIWLLNDMEVARIDPHGVLTWEEEYEERARLGQLRAFKPSNTVYVLTISEVGLEDKGTYQCSVSEMKTPGDLQSIQTAVSSESHLRLSVSTSTPRVTAGDALILHCEVQGATGPVSLRWWHLPPQQPGHRELVAAMEQDGTLSLGSTYRDGGARGRLRLQKESSGTFTLVIPSTLDEDDGGQYRCEATQWARGRNWTGKGEAAVTVSLGLHATLRSRIATVSYGQSFELFCQAAASYTLEEVPLSVRWHFQPSPPTGPLQELVQVLPNGTVLWGAAQPRFQGKAQLAKTDTSFRLHVHSALPANEGMYQCEVEVWRRNVLPLGQPAASTSSNAVGIKVVLPESKLQVATKDSSVEIASGNAAIQCRIVFAQDNSQFAVTWYLLPPLADTRKTLQILRANYTSVLEYGPEFSSPAQKSRFLSQRVSSSLFQLQILSANLGDQGSYYCVVEEWLWLVDGWYKLGERASGRTTLQFKLSGEQVLSLVISAREGEEATLPCRLQNALLPHSRLSATWFQVKGSGRDSALLSLQRDGTVQYPEGRLAARLFLRRPSARDFSLTLSSVESGDAGAYYCQLQEWQQQGEGKGWAVQALARSGNTQLITIPPGNAAGRQGLITSSPQSHHFVPPAVVLLLLSITAL</sequence>
<evidence type="ECO:0000256" key="8">
    <source>
        <dbReference type="ARBA" id="ARBA00023319"/>
    </source>
</evidence>
<dbReference type="InterPro" id="IPR003599">
    <property type="entry name" value="Ig_sub"/>
</dbReference>
<dbReference type="FunFam" id="2.60.40.10:FF:000191">
    <property type="entry name" value="Immunoglobulin superfamily member 3"/>
    <property type="match status" value="1"/>
</dbReference>